<organism evidence="9 10">
    <name type="scientific">Fraserbacteria sp. (strain RBG_16_55_9)</name>
    <dbReference type="NCBI Taxonomy" id="1817864"/>
    <lineage>
        <taxon>Bacteria</taxon>
        <taxon>Candidatus Fraseribacteriota</taxon>
    </lineage>
</organism>
<evidence type="ECO:0000256" key="4">
    <source>
        <dbReference type="ARBA" id="ARBA00022801"/>
    </source>
</evidence>
<reference evidence="9 10" key="1">
    <citation type="journal article" date="2016" name="Nat. Commun.">
        <title>Thousands of microbial genomes shed light on interconnected biogeochemical processes in an aquifer system.</title>
        <authorList>
            <person name="Anantharaman K."/>
            <person name="Brown C.T."/>
            <person name="Hug L.A."/>
            <person name="Sharon I."/>
            <person name="Castelle C.J."/>
            <person name="Probst A.J."/>
            <person name="Thomas B.C."/>
            <person name="Singh A."/>
            <person name="Wilkins M.J."/>
            <person name="Karaoz U."/>
            <person name="Brodie E.L."/>
            <person name="Williams K.H."/>
            <person name="Hubbard S.S."/>
            <person name="Banfield J.F."/>
        </authorList>
    </citation>
    <scope>NUCLEOTIDE SEQUENCE [LARGE SCALE GENOMIC DNA]</scope>
    <source>
        <strain evidence="10">RBG_16_55_9</strain>
    </source>
</reference>
<dbReference type="NCBIfam" id="TIGR00255">
    <property type="entry name" value="YicC/YloC family endoribonuclease"/>
    <property type="match status" value="1"/>
</dbReference>
<comment type="similarity">
    <text evidence="5">Belongs to the YicC/YloC family.</text>
</comment>
<protein>
    <submittedName>
        <fullName evidence="9">YicC family protein</fullName>
    </submittedName>
</protein>
<name>A0A1F5UPV6_FRAXR</name>
<feature type="coiled-coil region" evidence="6">
    <location>
        <begin position="181"/>
        <end position="239"/>
    </location>
</feature>
<evidence type="ECO:0000256" key="2">
    <source>
        <dbReference type="ARBA" id="ARBA00022722"/>
    </source>
</evidence>
<evidence type="ECO:0000313" key="10">
    <source>
        <dbReference type="Proteomes" id="UP000179157"/>
    </source>
</evidence>
<dbReference type="GO" id="GO:0004521">
    <property type="term" value="F:RNA endonuclease activity"/>
    <property type="evidence" value="ECO:0007669"/>
    <property type="project" value="InterPro"/>
</dbReference>
<dbReference type="InterPro" id="IPR013527">
    <property type="entry name" value="YicC-like_N"/>
</dbReference>
<comment type="caution">
    <text evidence="9">The sequence shown here is derived from an EMBL/GenBank/DDBJ whole genome shotgun (WGS) entry which is preliminary data.</text>
</comment>
<dbReference type="InterPro" id="IPR013551">
    <property type="entry name" value="YicC-like_C"/>
</dbReference>
<evidence type="ECO:0000256" key="3">
    <source>
        <dbReference type="ARBA" id="ARBA00022759"/>
    </source>
</evidence>
<feature type="domain" description="Endoribonuclease YicC-like N-terminal" evidence="7">
    <location>
        <begin position="2"/>
        <end position="152"/>
    </location>
</feature>
<dbReference type="Pfam" id="PF03755">
    <property type="entry name" value="YicC-like_N"/>
    <property type="match status" value="1"/>
</dbReference>
<dbReference type="AlphaFoldDB" id="A0A1F5UPV6"/>
<accession>A0A1F5UPV6</accession>
<proteinExistence type="inferred from homology"/>
<gene>
    <name evidence="9" type="ORF">A2Z21_04880</name>
</gene>
<dbReference type="STRING" id="1817864.A2Z21_04880"/>
<dbReference type="InterPro" id="IPR005229">
    <property type="entry name" value="YicC/YloC-like"/>
</dbReference>
<keyword evidence="4" id="KW-0378">Hydrolase</keyword>
<dbReference type="PANTHER" id="PTHR30636">
    <property type="entry name" value="UPF0701 PROTEIN YICC"/>
    <property type="match status" value="1"/>
</dbReference>
<evidence type="ECO:0000313" key="9">
    <source>
        <dbReference type="EMBL" id="OGF53183.1"/>
    </source>
</evidence>
<dbReference type="EMBL" id="MFGX01000112">
    <property type="protein sequence ID" value="OGF53183.1"/>
    <property type="molecule type" value="Genomic_DNA"/>
</dbReference>
<comment type="cofactor">
    <cofactor evidence="1">
        <name>a divalent metal cation</name>
        <dbReference type="ChEBI" id="CHEBI:60240"/>
    </cofactor>
</comment>
<dbReference type="PANTHER" id="PTHR30636:SF3">
    <property type="entry name" value="UPF0701 PROTEIN YICC"/>
    <property type="match status" value="1"/>
</dbReference>
<evidence type="ECO:0000256" key="1">
    <source>
        <dbReference type="ARBA" id="ARBA00001968"/>
    </source>
</evidence>
<dbReference type="GO" id="GO:0016787">
    <property type="term" value="F:hydrolase activity"/>
    <property type="evidence" value="ECO:0007669"/>
    <property type="project" value="UniProtKB-KW"/>
</dbReference>
<keyword evidence="3" id="KW-0255">Endonuclease</keyword>
<feature type="domain" description="Endoribonuclease YicC-like C-terminal" evidence="8">
    <location>
        <begin position="170"/>
        <end position="288"/>
    </location>
</feature>
<evidence type="ECO:0000256" key="5">
    <source>
        <dbReference type="ARBA" id="ARBA00035648"/>
    </source>
</evidence>
<evidence type="ECO:0000256" key="6">
    <source>
        <dbReference type="SAM" id="Coils"/>
    </source>
</evidence>
<evidence type="ECO:0000259" key="8">
    <source>
        <dbReference type="Pfam" id="PF08340"/>
    </source>
</evidence>
<keyword evidence="6" id="KW-0175">Coiled coil</keyword>
<evidence type="ECO:0000259" key="7">
    <source>
        <dbReference type="Pfam" id="PF03755"/>
    </source>
</evidence>
<sequence length="288" mass="32466">MITSMTGYGEASGQGNGWIVSVKIKTLNHRYLDPQIKGLDGYEALELQALDLLKGGFHRGRVEVTVQFQREVDDLPALDLTTARQHYKTLKKLAGELELDDQITLDHLIRMGGAIKPLSLDPTGLWPVLEQALTEAMAVVQRMRCREGDALAAELTQLWEAITVELSTVEVRVPELKRLYKERLEQRISELVQNMKLDSDRIEQEVALWAERSDISEEIARLKIHLAAAEKAMESAEAAGRTLDFLAQEMSREVNTMAAKVRDGDIAQRLIEAKGIIERVREQVRNIE</sequence>
<dbReference type="Pfam" id="PF08340">
    <property type="entry name" value="YicC-like_C"/>
    <property type="match status" value="1"/>
</dbReference>
<dbReference type="Proteomes" id="UP000179157">
    <property type="component" value="Unassembled WGS sequence"/>
</dbReference>
<keyword evidence="2" id="KW-0540">Nuclease</keyword>